<organism evidence="1 2">
    <name type="scientific">Vibrio vulnificus</name>
    <dbReference type="NCBI Taxonomy" id="672"/>
    <lineage>
        <taxon>Bacteria</taxon>
        <taxon>Pseudomonadati</taxon>
        <taxon>Pseudomonadota</taxon>
        <taxon>Gammaproteobacteria</taxon>
        <taxon>Vibrionales</taxon>
        <taxon>Vibrionaceae</taxon>
        <taxon>Vibrio</taxon>
    </lineage>
</organism>
<accession>A0AAN1PSS3</accession>
<dbReference type="RefSeq" id="WP_118894304.1">
    <property type="nucleotide sequence ID" value="NZ_CP019291.1"/>
</dbReference>
<reference evidence="1 2" key="1">
    <citation type="submission" date="2017-01" db="EMBL/GenBank/DDBJ databases">
        <title>Complete Genome Sequence of Vibrio vulnificus FORC_053.</title>
        <authorList>
            <consortium name="Food-borne Pathogen Omics Research Center"/>
            <person name="Chung H.Y."/>
            <person name="Na E.J."/>
            <person name="Song J.S."/>
            <person name="Kim H."/>
            <person name="Lee J.-H."/>
            <person name="Ryu S."/>
            <person name="Choi S.H."/>
        </authorList>
    </citation>
    <scope>NUCLEOTIDE SEQUENCE [LARGE SCALE GENOMIC DNA]</scope>
    <source>
        <strain evidence="1 2">FORC_053</strain>
    </source>
</reference>
<evidence type="ECO:0000313" key="2">
    <source>
        <dbReference type="Proteomes" id="UP000263418"/>
    </source>
</evidence>
<dbReference type="AlphaFoldDB" id="A0AAN1PSS3"/>
<sequence>MRDLCDTQIHQRIEHILARTPNASSKYIRQRLVVCDRTAPLYAYFVPFYDQGRIDDRADIRQELASLMSMNLGMNLIARELSNGRYNYRQVEAELLSVLAKYDRIEQARRCKELHFGSHPPVDEHHQSHIVMSLQKKGHRLPDIWKILD</sequence>
<evidence type="ECO:0000313" key="1">
    <source>
        <dbReference type="EMBL" id="AXX62083.1"/>
    </source>
</evidence>
<name>A0AAN1PSS3_VIBVL</name>
<proteinExistence type="predicted"/>
<dbReference type="EMBL" id="CP019291">
    <property type="protein sequence ID" value="AXX62083.1"/>
    <property type="molecule type" value="Genomic_DNA"/>
</dbReference>
<protein>
    <submittedName>
        <fullName evidence="1">Uncharacterized protein</fullName>
    </submittedName>
</protein>
<dbReference type="Proteomes" id="UP000263418">
    <property type="component" value="Chromosome 2"/>
</dbReference>
<gene>
    <name evidence="1" type="ORF">FORC53_3744</name>
</gene>